<dbReference type="AlphaFoldDB" id="A0A4V3G5U3"/>
<sequence>MKLKTVFVLMLSLLLFFSVIAAAEEKEELLVSALYFETDIREALNDLMLQSGVSIIADDTVQGLVTLDLEDVSLEKALQMVLLSGGYSYRRFDDYYLVSMADPRSPAFRHMAESRNIKLKYITTSEARDLLPAFYDPFLRGSEERNEITITATPTIIENFIEEVNKIDSMPQQIEVQVVVTEISSDLVKEYGANLFEYLSEVIPPEENRDRFSYNNDSIEVSWYGSPERILANLRALEQNEQLEIKADPRIIVQNRGTGNLFIGEEQVIILEPEDASARLERVEVGISLEVSPRIIGDDEIELNIAPSISHFTEEMDQRLRIRRSEISSTIYTKNNETLVMAGMTIENRRDNVRKVPILGDIPLIRWLFRQETNEDTERELFIFITTEIVNPSV</sequence>
<dbReference type="OrthoDB" id="43068at2"/>
<dbReference type="PRINTS" id="PR00811">
    <property type="entry name" value="BCTERIALGSPD"/>
</dbReference>
<dbReference type="GO" id="GO:0015627">
    <property type="term" value="C:type II protein secretion system complex"/>
    <property type="evidence" value="ECO:0007669"/>
    <property type="project" value="TreeGrafter"/>
</dbReference>
<organism evidence="7 8">
    <name type="scientific">Halanaerobium saccharolyticum</name>
    <dbReference type="NCBI Taxonomy" id="43595"/>
    <lineage>
        <taxon>Bacteria</taxon>
        <taxon>Bacillati</taxon>
        <taxon>Bacillota</taxon>
        <taxon>Clostridia</taxon>
        <taxon>Halanaerobiales</taxon>
        <taxon>Halanaerobiaceae</taxon>
        <taxon>Halanaerobium</taxon>
    </lineage>
</organism>
<name>A0A4V3G5U3_9FIRM</name>
<keyword evidence="5" id="KW-0732">Signal</keyword>
<keyword evidence="2" id="KW-0472">Membrane</keyword>
<accession>A0A4V3G5U3</accession>
<evidence type="ECO:0000256" key="5">
    <source>
        <dbReference type="SAM" id="SignalP"/>
    </source>
</evidence>
<evidence type="ECO:0000256" key="1">
    <source>
        <dbReference type="ARBA" id="ARBA00022448"/>
    </source>
</evidence>
<protein>
    <submittedName>
        <fullName evidence="7">Type IV pilus assembly protein PilQ</fullName>
    </submittedName>
</protein>
<dbReference type="Proteomes" id="UP000294697">
    <property type="component" value="Unassembled WGS sequence"/>
</dbReference>
<dbReference type="RefSeq" id="WP_111571525.1">
    <property type="nucleotide sequence ID" value="NZ_QLME01000004.1"/>
</dbReference>
<dbReference type="InterPro" id="IPR050810">
    <property type="entry name" value="Bact_Secretion_Sys_Channel"/>
</dbReference>
<dbReference type="InterPro" id="IPR004846">
    <property type="entry name" value="T2SS/T3SS_dom"/>
</dbReference>
<comment type="caution">
    <text evidence="7">The sequence shown here is derived from an EMBL/GenBank/DDBJ whole genome shotgun (WGS) entry which is preliminary data.</text>
</comment>
<dbReference type="InterPro" id="IPR001775">
    <property type="entry name" value="GspD/PilQ"/>
</dbReference>
<keyword evidence="3" id="KW-0998">Cell outer membrane</keyword>
<reference evidence="7 8" key="1">
    <citation type="submission" date="2019-03" db="EMBL/GenBank/DDBJ databases">
        <title>Subsurface microbial communities from deep shales in Ohio and West Virginia, USA.</title>
        <authorList>
            <person name="Wrighton K."/>
        </authorList>
    </citation>
    <scope>NUCLEOTIDE SEQUENCE [LARGE SCALE GENOMIC DNA]</scope>
    <source>
        <strain evidence="7 8">MSL9.2</strain>
    </source>
</reference>
<keyword evidence="1" id="KW-0813">Transport</keyword>
<dbReference type="Pfam" id="PF00263">
    <property type="entry name" value="Secretin"/>
    <property type="match status" value="1"/>
</dbReference>
<dbReference type="Gene3D" id="3.30.1370.130">
    <property type="match status" value="1"/>
</dbReference>
<feature type="signal peptide" evidence="5">
    <location>
        <begin position="1"/>
        <end position="23"/>
    </location>
</feature>
<evidence type="ECO:0000256" key="3">
    <source>
        <dbReference type="ARBA" id="ARBA00023237"/>
    </source>
</evidence>
<dbReference type="EMBL" id="SODA01000004">
    <property type="protein sequence ID" value="TDW06625.1"/>
    <property type="molecule type" value="Genomic_DNA"/>
</dbReference>
<dbReference type="SMART" id="SM00965">
    <property type="entry name" value="STN"/>
    <property type="match status" value="1"/>
</dbReference>
<evidence type="ECO:0000313" key="7">
    <source>
        <dbReference type="EMBL" id="TDW06625.1"/>
    </source>
</evidence>
<evidence type="ECO:0000313" key="8">
    <source>
        <dbReference type="Proteomes" id="UP000294697"/>
    </source>
</evidence>
<dbReference type="PANTHER" id="PTHR30332">
    <property type="entry name" value="PROBABLE GENERAL SECRETION PATHWAY PROTEIN D"/>
    <property type="match status" value="1"/>
</dbReference>
<comment type="similarity">
    <text evidence="4">Belongs to the bacterial secretin family.</text>
</comment>
<dbReference type="PANTHER" id="PTHR30332:SF17">
    <property type="entry name" value="TYPE IV PILIATION SYSTEM PROTEIN DR_0774-RELATED"/>
    <property type="match status" value="1"/>
</dbReference>
<gene>
    <name evidence="7" type="ORF">C8C77_10413</name>
</gene>
<feature type="domain" description="Secretin/TonB short N-terminal" evidence="6">
    <location>
        <begin position="53"/>
        <end position="101"/>
    </location>
</feature>
<evidence type="ECO:0000256" key="4">
    <source>
        <dbReference type="RuleBase" id="RU004003"/>
    </source>
</evidence>
<dbReference type="GO" id="GO:0009306">
    <property type="term" value="P:protein secretion"/>
    <property type="evidence" value="ECO:0007669"/>
    <property type="project" value="InterPro"/>
</dbReference>
<dbReference type="InterPro" id="IPR011662">
    <property type="entry name" value="Secretin/TonB_short_N"/>
</dbReference>
<evidence type="ECO:0000256" key="2">
    <source>
        <dbReference type="ARBA" id="ARBA00023136"/>
    </source>
</evidence>
<proteinExistence type="inferred from homology"/>
<feature type="chain" id="PRO_5020362072" evidence="5">
    <location>
        <begin position="24"/>
        <end position="394"/>
    </location>
</feature>
<evidence type="ECO:0000259" key="6">
    <source>
        <dbReference type="SMART" id="SM00965"/>
    </source>
</evidence>
<dbReference type="GO" id="GO:0019867">
    <property type="term" value="C:outer membrane"/>
    <property type="evidence" value="ECO:0007669"/>
    <property type="project" value="InterPro"/>
</dbReference>